<evidence type="ECO:0000256" key="3">
    <source>
        <dbReference type="ARBA" id="ARBA00022729"/>
    </source>
</evidence>
<dbReference type="SUPFAM" id="SSF49313">
    <property type="entry name" value="Cadherin-like"/>
    <property type="match status" value="1"/>
</dbReference>
<keyword evidence="2" id="KW-0812">Transmembrane</keyword>
<dbReference type="GO" id="GO:0005509">
    <property type="term" value="F:calcium ion binding"/>
    <property type="evidence" value="ECO:0007669"/>
    <property type="project" value="UniProtKB-UniRule"/>
</dbReference>
<dbReference type="EnsemblMetazoa" id="BGLB026717-RA">
    <property type="protein sequence ID" value="BGLB026717-PA"/>
    <property type="gene ID" value="BGLB026717"/>
</dbReference>
<evidence type="ECO:0000313" key="10">
    <source>
        <dbReference type="EnsemblMetazoa" id="BGLB026717-PA"/>
    </source>
</evidence>
<dbReference type="GO" id="GO:0007156">
    <property type="term" value="P:homophilic cell adhesion via plasma membrane adhesion molecules"/>
    <property type="evidence" value="ECO:0007669"/>
    <property type="project" value="InterPro"/>
</dbReference>
<dbReference type="PANTHER" id="PTHR24027">
    <property type="entry name" value="CADHERIN-23"/>
    <property type="match status" value="1"/>
</dbReference>
<dbReference type="GO" id="GO:0016477">
    <property type="term" value="P:cell migration"/>
    <property type="evidence" value="ECO:0007669"/>
    <property type="project" value="TreeGrafter"/>
</dbReference>
<dbReference type="GO" id="GO:0016339">
    <property type="term" value="P:calcium-dependent cell-cell adhesion via plasma membrane cell adhesion molecules"/>
    <property type="evidence" value="ECO:0007669"/>
    <property type="project" value="TreeGrafter"/>
</dbReference>
<keyword evidence="6" id="KW-1133">Transmembrane helix</keyword>
<evidence type="ECO:0000313" key="11">
    <source>
        <dbReference type="Proteomes" id="UP000076420"/>
    </source>
</evidence>
<dbReference type="PRINTS" id="PR00205">
    <property type="entry name" value="CADHERIN"/>
</dbReference>
<evidence type="ECO:0000256" key="5">
    <source>
        <dbReference type="ARBA" id="ARBA00022837"/>
    </source>
</evidence>
<protein>
    <recommendedName>
        <fullName evidence="9">Cadherin domain-containing protein</fullName>
    </recommendedName>
</protein>
<proteinExistence type="predicted"/>
<dbReference type="InterPro" id="IPR020894">
    <property type="entry name" value="Cadherin_CS"/>
</dbReference>
<keyword evidence="5 8" id="KW-0106">Calcium</keyword>
<evidence type="ECO:0000256" key="1">
    <source>
        <dbReference type="ARBA" id="ARBA00004167"/>
    </source>
</evidence>
<dbReference type="PROSITE" id="PS50268">
    <property type="entry name" value="CADHERIN_2"/>
    <property type="match status" value="1"/>
</dbReference>
<dbReference type="GO" id="GO:0016342">
    <property type="term" value="C:catenin complex"/>
    <property type="evidence" value="ECO:0007669"/>
    <property type="project" value="TreeGrafter"/>
</dbReference>
<evidence type="ECO:0000256" key="8">
    <source>
        <dbReference type="PROSITE-ProRule" id="PRU00043"/>
    </source>
</evidence>
<dbReference type="GO" id="GO:0000902">
    <property type="term" value="P:cell morphogenesis"/>
    <property type="evidence" value="ECO:0007669"/>
    <property type="project" value="TreeGrafter"/>
</dbReference>
<accession>A0A2C9L463</accession>
<dbReference type="PANTHER" id="PTHR24027:SF422">
    <property type="entry name" value="CADHERIN DOMAIN-CONTAINING PROTEIN"/>
    <property type="match status" value="1"/>
</dbReference>
<dbReference type="AlphaFoldDB" id="A0A2C9L463"/>
<feature type="domain" description="Cadherin" evidence="9">
    <location>
        <begin position="1"/>
        <end position="31"/>
    </location>
</feature>
<dbReference type="GO" id="GO:0045296">
    <property type="term" value="F:cadherin binding"/>
    <property type="evidence" value="ECO:0007669"/>
    <property type="project" value="TreeGrafter"/>
</dbReference>
<dbReference type="GO" id="GO:0044331">
    <property type="term" value="P:cell-cell adhesion mediated by cadherin"/>
    <property type="evidence" value="ECO:0007669"/>
    <property type="project" value="TreeGrafter"/>
</dbReference>
<reference evidence="10" key="1">
    <citation type="submission" date="2020-05" db="UniProtKB">
        <authorList>
            <consortium name="EnsemblMetazoa"/>
        </authorList>
    </citation>
    <scope>IDENTIFICATION</scope>
    <source>
        <strain evidence="10">BB02</strain>
    </source>
</reference>
<dbReference type="Gene3D" id="2.60.40.60">
    <property type="entry name" value="Cadherins"/>
    <property type="match status" value="2"/>
</dbReference>
<dbReference type="VEuPathDB" id="VectorBase:BGLB026717"/>
<dbReference type="KEGG" id="bgt:106068595"/>
<dbReference type="GO" id="GO:0008013">
    <property type="term" value="F:beta-catenin binding"/>
    <property type="evidence" value="ECO:0007669"/>
    <property type="project" value="TreeGrafter"/>
</dbReference>
<dbReference type="GO" id="GO:0007043">
    <property type="term" value="P:cell-cell junction assembly"/>
    <property type="evidence" value="ECO:0007669"/>
    <property type="project" value="TreeGrafter"/>
</dbReference>
<keyword evidence="7" id="KW-0472">Membrane</keyword>
<dbReference type="PROSITE" id="PS00232">
    <property type="entry name" value="CADHERIN_1"/>
    <property type="match status" value="1"/>
</dbReference>
<dbReference type="InterPro" id="IPR039808">
    <property type="entry name" value="Cadherin"/>
</dbReference>
<evidence type="ECO:0000256" key="2">
    <source>
        <dbReference type="ARBA" id="ARBA00022692"/>
    </source>
</evidence>
<keyword evidence="3" id="KW-0732">Signal</keyword>
<evidence type="ECO:0000259" key="9">
    <source>
        <dbReference type="PROSITE" id="PS50268"/>
    </source>
</evidence>
<sequence>MTYKVTDKGGLSATATTTLTVYDINDNPPYFKTNAYSFAATECTDLGTVIGKVTGDDDDSSYRQNDKIIFGGSGGKMAVMSNGDVVLTQACVNGES</sequence>
<name>A0A2C9L463_BIOGL</name>
<evidence type="ECO:0000256" key="4">
    <source>
        <dbReference type="ARBA" id="ARBA00022737"/>
    </source>
</evidence>
<dbReference type="InterPro" id="IPR015919">
    <property type="entry name" value="Cadherin-like_sf"/>
</dbReference>
<organism evidence="10 11">
    <name type="scientific">Biomphalaria glabrata</name>
    <name type="common">Bloodfluke planorb</name>
    <name type="synonym">Freshwater snail</name>
    <dbReference type="NCBI Taxonomy" id="6526"/>
    <lineage>
        <taxon>Eukaryota</taxon>
        <taxon>Metazoa</taxon>
        <taxon>Spiralia</taxon>
        <taxon>Lophotrochozoa</taxon>
        <taxon>Mollusca</taxon>
        <taxon>Gastropoda</taxon>
        <taxon>Heterobranchia</taxon>
        <taxon>Euthyneura</taxon>
        <taxon>Panpulmonata</taxon>
        <taxon>Hygrophila</taxon>
        <taxon>Lymnaeoidea</taxon>
        <taxon>Planorbidae</taxon>
        <taxon>Biomphalaria</taxon>
    </lineage>
</organism>
<evidence type="ECO:0000256" key="6">
    <source>
        <dbReference type="ARBA" id="ARBA00022989"/>
    </source>
</evidence>
<comment type="subcellular location">
    <subcellularLocation>
        <location evidence="1">Membrane</location>
        <topology evidence="1">Single-pass membrane protein</topology>
    </subcellularLocation>
</comment>
<dbReference type="GO" id="GO:0034332">
    <property type="term" value="P:adherens junction organization"/>
    <property type="evidence" value="ECO:0007669"/>
    <property type="project" value="TreeGrafter"/>
</dbReference>
<gene>
    <name evidence="10" type="primary">106068595</name>
</gene>
<dbReference type="InterPro" id="IPR002126">
    <property type="entry name" value="Cadherin-like_dom"/>
</dbReference>
<dbReference type="Proteomes" id="UP000076420">
    <property type="component" value="Unassembled WGS sequence"/>
</dbReference>
<keyword evidence="4" id="KW-0677">Repeat</keyword>
<dbReference type="GO" id="GO:0005912">
    <property type="term" value="C:adherens junction"/>
    <property type="evidence" value="ECO:0007669"/>
    <property type="project" value="TreeGrafter"/>
</dbReference>
<dbReference type="VEuPathDB" id="VectorBase:BGLAX_048027"/>
<evidence type="ECO:0000256" key="7">
    <source>
        <dbReference type="ARBA" id="ARBA00023136"/>
    </source>
</evidence>